<evidence type="ECO:0000313" key="6">
    <source>
        <dbReference type="EMBL" id="MBO0952057.1"/>
    </source>
</evidence>
<evidence type="ECO:0000259" key="4">
    <source>
        <dbReference type="PROSITE" id="PS50042"/>
    </source>
</evidence>
<evidence type="ECO:0000259" key="5">
    <source>
        <dbReference type="PROSITE" id="PS50109"/>
    </source>
</evidence>
<dbReference type="PANTHER" id="PTHR43065:SF48">
    <property type="entry name" value="HISTIDINE KINASE"/>
    <property type="match status" value="1"/>
</dbReference>
<dbReference type="InterPro" id="IPR004358">
    <property type="entry name" value="Sig_transdc_His_kin-like_C"/>
</dbReference>
<evidence type="ECO:0000256" key="3">
    <source>
        <dbReference type="ARBA" id="ARBA00022553"/>
    </source>
</evidence>
<dbReference type="RefSeq" id="WP_207332015.1">
    <property type="nucleotide sequence ID" value="NZ_JAFMYW010000010.1"/>
</dbReference>
<dbReference type="CDD" id="cd00038">
    <property type="entry name" value="CAP_ED"/>
    <property type="match status" value="1"/>
</dbReference>
<proteinExistence type="predicted"/>
<keyword evidence="3" id="KW-0597">Phosphoprotein</keyword>
<dbReference type="InterPro" id="IPR000595">
    <property type="entry name" value="cNMP-bd_dom"/>
</dbReference>
<dbReference type="PROSITE" id="PS50109">
    <property type="entry name" value="HIS_KIN"/>
    <property type="match status" value="1"/>
</dbReference>
<evidence type="ECO:0000256" key="2">
    <source>
        <dbReference type="ARBA" id="ARBA00012438"/>
    </source>
</evidence>
<dbReference type="InterPro" id="IPR036890">
    <property type="entry name" value="HATPase_C_sf"/>
</dbReference>
<dbReference type="PRINTS" id="PR00344">
    <property type="entry name" value="BCTRLSENSOR"/>
</dbReference>
<organism evidence="6 7">
    <name type="scientific">Fibrella forsythiae</name>
    <dbReference type="NCBI Taxonomy" id="2817061"/>
    <lineage>
        <taxon>Bacteria</taxon>
        <taxon>Pseudomonadati</taxon>
        <taxon>Bacteroidota</taxon>
        <taxon>Cytophagia</taxon>
        <taxon>Cytophagales</taxon>
        <taxon>Spirosomataceae</taxon>
        <taxon>Fibrella</taxon>
    </lineage>
</organism>
<dbReference type="Gene3D" id="1.10.287.130">
    <property type="match status" value="1"/>
</dbReference>
<dbReference type="InterPro" id="IPR005467">
    <property type="entry name" value="His_kinase_dom"/>
</dbReference>
<accession>A0ABS3JPZ2</accession>
<dbReference type="CDD" id="cd00082">
    <property type="entry name" value="HisKA"/>
    <property type="match status" value="1"/>
</dbReference>
<dbReference type="EMBL" id="JAFMYW010000010">
    <property type="protein sequence ID" value="MBO0952057.1"/>
    <property type="molecule type" value="Genomic_DNA"/>
</dbReference>
<feature type="domain" description="Cyclic nucleotide-binding" evidence="4">
    <location>
        <begin position="12"/>
        <end position="128"/>
    </location>
</feature>
<dbReference type="InterPro" id="IPR014710">
    <property type="entry name" value="RmlC-like_jellyroll"/>
</dbReference>
<dbReference type="InterPro" id="IPR003594">
    <property type="entry name" value="HATPase_dom"/>
</dbReference>
<dbReference type="PROSITE" id="PS50042">
    <property type="entry name" value="CNMP_BINDING_3"/>
    <property type="match status" value="1"/>
</dbReference>
<dbReference type="Gene3D" id="2.60.120.10">
    <property type="entry name" value="Jelly Rolls"/>
    <property type="match status" value="1"/>
</dbReference>
<dbReference type="EC" id="2.7.13.3" evidence="2"/>
<keyword evidence="7" id="KW-1185">Reference proteome</keyword>
<comment type="caution">
    <text evidence="6">The sequence shown here is derived from an EMBL/GenBank/DDBJ whole genome shotgun (WGS) entry which is preliminary data.</text>
</comment>
<dbReference type="Pfam" id="PF02518">
    <property type="entry name" value="HATPase_c"/>
    <property type="match status" value="1"/>
</dbReference>
<protein>
    <recommendedName>
        <fullName evidence="2">histidine kinase</fullName>
        <ecNumber evidence="2">2.7.13.3</ecNumber>
    </recommendedName>
</protein>
<feature type="domain" description="Histidine kinase" evidence="5">
    <location>
        <begin position="291"/>
        <end position="464"/>
    </location>
</feature>
<comment type="catalytic activity">
    <reaction evidence="1">
        <text>ATP + protein L-histidine = ADP + protein N-phospho-L-histidine.</text>
        <dbReference type="EC" id="2.7.13.3"/>
    </reaction>
</comment>
<evidence type="ECO:0000313" key="7">
    <source>
        <dbReference type="Proteomes" id="UP000664628"/>
    </source>
</evidence>
<dbReference type="SUPFAM" id="SSF55874">
    <property type="entry name" value="ATPase domain of HSP90 chaperone/DNA topoisomerase II/histidine kinase"/>
    <property type="match status" value="1"/>
</dbReference>
<sequence length="464" mass="51310">MATLADLQAFPQFKNVPDEQLNWLLDRVEVADFPKGRVINEAGKPVDSLRLLLDGQINIHGQASEDMITYLAPAVLGLLPYSRMSEARFPIVAETDVRTLALHRDHLREMTRQCYELTETFVQQMTDRVRTFAHQVQQEEKMASLGRLSAGLAHELNNPVAAIVRNAEALKTHMRATPERFKVIMRLALTDEQTDAVDEWLFEKLDNRPKTRSLLERSSLEDDLTDWLDDHSISPNGSDAADLASTLADFNFSEDDLEYILEQVGAANLTGVLEWVSNNLVTEKLVVDIGEASNRMATLVASIKSYTHMDRGAGKELINLAEGIQSTLTLLGHKVRARNVTVTVDIPTDLPELCGWPGELNQVWTNLIDNALDAMPEKGGSLTINSVLDRNQFVLTTFTDNGSGIPDAIQKKIFEPFFTTKGVGKGSGLGLDIVQGVIKHHNGSIKVQSKPGETTFTVCLPVEG</sequence>
<dbReference type="Gene3D" id="3.30.565.10">
    <property type="entry name" value="Histidine kinase-like ATPase, C-terminal domain"/>
    <property type="match status" value="1"/>
</dbReference>
<dbReference type="InterPro" id="IPR018490">
    <property type="entry name" value="cNMP-bd_dom_sf"/>
</dbReference>
<dbReference type="Proteomes" id="UP000664628">
    <property type="component" value="Unassembled WGS sequence"/>
</dbReference>
<reference evidence="6 7" key="1">
    <citation type="submission" date="2021-03" db="EMBL/GenBank/DDBJ databases">
        <title>Fibrella sp. HMF5405 genome sequencing and assembly.</title>
        <authorList>
            <person name="Kang H."/>
            <person name="Kim H."/>
            <person name="Bae S."/>
            <person name="Joh K."/>
        </authorList>
    </citation>
    <scope>NUCLEOTIDE SEQUENCE [LARGE SCALE GENOMIC DNA]</scope>
    <source>
        <strain evidence="6 7">HMF5405</strain>
    </source>
</reference>
<dbReference type="SUPFAM" id="SSF51206">
    <property type="entry name" value="cAMP-binding domain-like"/>
    <property type="match status" value="1"/>
</dbReference>
<dbReference type="InterPro" id="IPR036097">
    <property type="entry name" value="HisK_dim/P_sf"/>
</dbReference>
<dbReference type="SMART" id="SM00387">
    <property type="entry name" value="HATPase_c"/>
    <property type="match status" value="1"/>
</dbReference>
<dbReference type="InterPro" id="IPR003661">
    <property type="entry name" value="HisK_dim/P_dom"/>
</dbReference>
<dbReference type="PANTHER" id="PTHR43065">
    <property type="entry name" value="SENSOR HISTIDINE KINASE"/>
    <property type="match status" value="1"/>
</dbReference>
<dbReference type="SUPFAM" id="SSF47384">
    <property type="entry name" value="Homodimeric domain of signal transducing histidine kinase"/>
    <property type="match status" value="1"/>
</dbReference>
<name>A0ABS3JPZ2_9BACT</name>
<gene>
    <name evidence="6" type="ORF">J2I46_25980</name>
</gene>
<evidence type="ECO:0000256" key="1">
    <source>
        <dbReference type="ARBA" id="ARBA00000085"/>
    </source>
</evidence>